<evidence type="ECO:0000256" key="19">
    <source>
        <dbReference type="HAMAP-Rule" id="MF_00037"/>
    </source>
</evidence>
<accession>A0A518EVQ8</accession>
<keyword evidence="10 19" id="KW-0274">FAD</keyword>
<dbReference type="GO" id="GO:0008360">
    <property type="term" value="P:regulation of cell shape"/>
    <property type="evidence" value="ECO:0007669"/>
    <property type="project" value="UniProtKB-KW"/>
</dbReference>
<dbReference type="GO" id="GO:0071555">
    <property type="term" value="P:cell wall organization"/>
    <property type="evidence" value="ECO:0007669"/>
    <property type="project" value="UniProtKB-KW"/>
</dbReference>
<feature type="active site" description="Proton donor" evidence="19">
    <location>
        <position position="229"/>
    </location>
</feature>
<evidence type="ECO:0000259" key="21">
    <source>
        <dbReference type="PROSITE" id="PS51387"/>
    </source>
</evidence>
<dbReference type="AlphaFoldDB" id="A0A518EVQ8"/>
<comment type="subcellular location">
    <subcellularLocation>
        <location evidence="3 19">Cytoplasm</location>
    </subcellularLocation>
</comment>
<comment type="pathway">
    <text evidence="4 19">Cell wall biogenesis; peptidoglycan biosynthesis.</text>
</comment>
<dbReference type="PANTHER" id="PTHR21071:SF4">
    <property type="entry name" value="UDP-N-ACETYLENOLPYRUVOYLGLUCOSAMINE REDUCTASE"/>
    <property type="match status" value="1"/>
</dbReference>
<evidence type="ECO:0000256" key="14">
    <source>
        <dbReference type="ARBA" id="ARBA00023002"/>
    </source>
</evidence>
<evidence type="ECO:0000256" key="4">
    <source>
        <dbReference type="ARBA" id="ARBA00004752"/>
    </source>
</evidence>
<evidence type="ECO:0000256" key="2">
    <source>
        <dbReference type="ARBA" id="ARBA00003921"/>
    </source>
</evidence>
<keyword evidence="13 19" id="KW-0573">Peptidoglycan synthesis</keyword>
<evidence type="ECO:0000256" key="20">
    <source>
        <dbReference type="SAM" id="MobiDB-lite"/>
    </source>
</evidence>
<feature type="domain" description="FAD-binding PCMH-type" evidence="21">
    <location>
        <begin position="2"/>
        <end position="200"/>
    </location>
</feature>
<dbReference type="EC" id="1.3.1.98" evidence="5 19"/>
<dbReference type="GO" id="GO:0005829">
    <property type="term" value="C:cytosol"/>
    <property type="evidence" value="ECO:0007669"/>
    <property type="project" value="TreeGrafter"/>
</dbReference>
<gene>
    <name evidence="19 22" type="primary">murB</name>
    <name evidence="22" type="ORF">Poly30_37180</name>
</gene>
<dbReference type="PANTHER" id="PTHR21071">
    <property type="entry name" value="UDP-N-ACETYLENOLPYRUVOYLGLUCOSAMINE REDUCTASE"/>
    <property type="match status" value="1"/>
</dbReference>
<keyword evidence="12 19" id="KW-0133">Cell shape</keyword>
<comment type="similarity">
    <text evidence="19">Belongs to the MurB family.</text>
</comment>
<organism evidence="22 23">
    <name type="scientific">Saltatorellus ferox</name>
    <dbReference type="NCBI Taxonomy" id="2528018"/>
    <lineage>
        <taxon>Bacteria</taxon>
        <taxon>Pseudomonadati</taxon>
        <taxon>Planctomycetota</taxon>
        <taxon>Planctomycetia</taxon>
        <taxon>Planctomycetia incertae sedis</taxon>
        <taxon>Saltatorellus</taxon>
    </lineage>
</organism>
<dbReference type="Pfam" id="PF01565">
    <property type="entry name" value="FAD_binding_4"/>
    <property type="match status" value="1"/>
</dbReference>
<dbReference type="HAMAP" id="MF_00037">
    <property type="entry name" value="MurB"/>
    <property type="match status" value="1"/>
</dbReference>
<keyword evidence="14 19" id="KW-0560">Oxidoreductase</keyword>
<dbReference type="InterPro" id="IPR036318">
    <property type="entry name" value="FAD-bd_PCMH-like_sf"/>
</dbReference>
<keyword evidence="16 19" id="KW-0961">Cell wall biogenesis/degradation</keyword>
<dbReference type="SUPFAM" id="SSF56194">
    <property type="entry name" value="Uridine diphospho-N-Acetylenolpyruvylglucosamine reductase, MurB, C-terminal domain"/>
    <property type="match status" value="1"/>
</dbReference>
<evidence type="ECO:0000256" key="15">
    <source>
        <dbReference type="ARBA" id="ARBA00023306"/>
    </source>
</evidence>
<comment type="catalytic activity">
    <reaction evidence="18 19">
        <text>UDP-N-acetyl-alpha-D-muramate + NADP(+) = UDP-N-acetyl-3-O-(1-carboxyvinyl)-alpha-D-glucosamine + NADPH + H(+)</text>
        <dbReference type="Rhea" id="RHEA:12248"/>
        <dbReference type="ChEBI" id="CHEBI:15378"/>
        <dbReference type="ChEBI" id="CHEBI:57783"/>
        <dbReference type="ChEBI" id="CHEBI:58349"/>
        <dbReference type="ChEBI" id="CHEBI:68483"/>
        <dbReference type="ChEBI" id="CHEBI:70757"/>
        <dbReference type="EC" id="1.3.1.98"/>
    </reaction>
</comment>
<feature type="region of interest" description="Disordered" evidence="20">
    <location>
        <begin position="64"/>
        <end position="83"/>
    </location>
</feature>
<feature type="active site" evidence="19">
    <location>
        <position position="181"/>
    </location>
</feature>
<dbReference type="InterPro" id="IPR016167">
    <property type="entry name" value="FAD-bd_PCMH_sub1"/>
</dbReference>
<evidence type="ECO:0000256" key="10">
    <source>
        <dbReference type="ARBA" id="ARBA00022827"/>
    </source>
</evidence>
<evidence type="ECO:0000256" key="7">
    <source>
        <dbReference type="ARBA" id="ARBA00022490"/>
    </source>
</evidence>
<comment type="cofactor">
    <cofactor evidence="1 19">
        <name>FAD</name>
        <dbReference type="ChEBI" id="CHEBI:57692"/>
    </cofactor>
</comment>
<dbReference type="InterPro" id="IPR003170">
    <property type="entry name" value="MurB"/>
</dbReference>
<evidence type="ECO:0000256" key="16">
    <source>
        <dbReference type="ARBA" id="ARBA00023316"/>
    </source>
</evidence>
<protein>
    <recommendedName>
        <fullName evidence="6 19">UDP-N-acetylenolpyruvoylglucosamine reductase</fullName>
        <ecNumber evidence="5 19">1.3.1.98</ecNumber>
    </recommendedName>
    <alternativeName>
        <fullName evidence="17 19">UDP-N-acetylmuramate dehydrogenase</fullName>
    </alternativeName>
</protein>
<dbReference type="Proteomes" id="UP000320390">
    <property type="component" value="Chromosome"/>
</dbReference>
<evidence type="ECO:0000256" key="17">
    <source>
        <dbReference type="ARBA" id="ARBA00031026"/>
    </source>
</evidence>
<dbReference type="GO" id="GO:0009252">
    <property type="term" value="P:peptidoglycan biosynthetic process"/>
    <property type="evidence" value="ECO:0007669"/>
    <property type="project" value="UniProtKB-UniRule"/>
</dbReference>
<dbReference type="InterPro" id="IPR036635">
    <property type="entry name" value="MurB_C_sf"/>
</dbReference>
<comment type="function">
    <text evidence="2 19">Cell wall formation.</text>
</comment>
<dbReference type="Gene3D" id="3.30.465.10">
    <property type="match status" value="1"/>
</dbReference>
<evidence type="ECO:0000256" key="18">
    <source>
        <dbReference type="ARBA" id="ARBA00048914"/>
    </source>
</evidence>
<evidence type="ECO:0000313" key="23">
    <source>
        <dbReference type="Proteomes" id="UP000320390"/>
    </source>
</evidence>
<evidence type="ECO:0000256" key="1">
    <source>
        <dbReference type="ARBA" id="ARBA00001974"/>
    </source>
</evidence>
<dbReference type="InterPro" id="IPR011601">
    <property type="entry name" value="MurB_C"/>
</dbReference>
<evidence type="ECO:0000256" key="12">
    <source>
        <dbReference type="ARBA" id="ARBA00022960"/>
    </source>
</evidence>
<reference evidence="22 23" key="1">
    <citation type="submission" date="2019-02" db="EMBL/GenBank/DDBJ databases">
        <title>Deep-cultivation of Planctomycetes and their phenomic and genomic characterization uncovers novel biology.</title>
        <authorList>
            <person name="Wiegand S."/>
            <person name="Jogler M."/>
            <person name="Boedeker C."/>
            <person name="Pinto D."/>
            <person name="Vollmers J."/>
            <person name="Rivas-Marin E."/>
            <person name="Kohn T."/>
            <person name="Peeters S.H."/>
            <person name="Heuer A."/>
            <person name="Rast P."/>
            <person name="Oberbeckmann S."/>
            <person name="Bunk B."/>
            <person name="Jeske O."/>
            <person name="Meyerdierks A."/>
            <person name="Storesund J.E."/>
            <person name="Kallscheuer N."/>
            <person name="Luecker S."/>
            <person name="Lage O.M."/>
            <person name="Pohl T."/>
            <person name="Merkel B.J."/>
            <person name="Hornburger P."/>
            <person name="Mueller R.-W."/>
            <person name="Bruemmer F."/>
            <person name="Labrenz M."/>
            <person name="Spormann A.M."/>
            <person name="Op den Camp H."/>
            <person name="Overmann J."/>
            <person name="Amann R."/>
            <person name="Jetten M.S.M."/>
            <person name="Mascher T."/>
            <person name="Medema M.H."/>
            <person name="Devos D.P."/>
            <person name="Kaster A.-K."/>
            <person name="Ovreas L."/>
            <person name="Rohde M."/>
            <person name="Galperin M.Y."/>
            <person name="Jogler C."/>
        </authorList>
    </citation>
    <scope>NUCLEOTIDE SEQUENCE [LARGE SCALE GENOMIC DNA]</scope>
    <source>
        <strain evidence="22 23">Poly30</strain>
    </source>
</reference>
<dbReference type="GO" id="GO:0071949">
    <property type="term" value="F:FAD binding"/>
    <property type="evidence" value="ECO:0007669"/>
    <property type="project" value="InterPro"/>
</dbReference>
<evidence type="ECO:0000256" key="13">
    <source>
        <dbReference type="ARBA" id="ARBA00022984"/>
    </source>
</evidence>
<keyword evidence="7 19" id="KW-0963">Cytoplasm</keyword>
<keyword evidence="9 19" id="KW-0285">Flavoprotein</keyword>
<dbReference type="GO" id="GO:0008762">
    <property type="term" value="F:UDP-N-acetylmuramate dehydrogenase activity"/>
    <property type="evidence" value="ECO:0007669"/>
    <property type="project" value="UniProtKB-UniRule"/>
</dbReference>
<dbReference type="UniPathway" id="UPA00219"/>
<dbReference type="EMBL" id="CP036434">
    <property type="protein sequence ID" value="QDV08182.1"/>
    <property type="molecule type" value="Genomic_DNA"/>
</dbReference>
<dbReference type="GO" id="GO:0051301">
    <property type="term" value="P:cell division"/>
    <property type="evidence" value="ECO:0007669"/>
    <property type="project" value="UniProtKB-KW"/>
</dbReference>
<dbReference type="InterPro" id="IPR016169">
    <property type="entry name" value="FAD-bd_PCMH_sub2"/>
</dbReference>
<evidence type="ECO:0000256" key="6">
    <source>
        <dbReference type="ARBA" id="ARBA00015188"/>
    </source>
</evidence>
<evidence type="ECO:0000256" key="11">
    <source>
        <dbReference type="ARBA" id="ARBA00022857"/>
    </source>
</evidence>
<evidence type="ECO:0000256" key="3">
    <source>
        <dbReference type="ARBA" id="ARBA00004496"/>
    </source>
</evidence>
<evidence type="ECO:0000256" key="9">
    <source>
        <dbReference type="ARBA" id="ARBA00022630"/>
    </source>
</evidence>
<dbReference type="InterPro" id="IPR016166">
    <property type="entry name" value="FAD-bd_PCMH"/>
</dbReference>
<dbReference type="Gene3D" id="3.90.78.10">
    <property type="entry name" value="UDP-N-acetylenolpyruvoylglucosamine reductase, C-terminal domain"/>
    <property type="match status" value="1"/>
</dbReference>
<evidence type="ECO:0000256" key="8">
    <source>
        <dbReference type="ARBA" id="ARBA00022618"/>
    </source>
</evidence>
<proteinExistence type="inferred from homology"/>
<name>A0A518EVQ8_9BACT</name>
<keyword evidence="8 19" id="KW-0132">Cell division</keyword>
<sequence length="315" mass="33905">MRVGGAVEWLLEPANPDEFREAIVRAREYGFEPRILGGGANVVIDDRGLPGVVIATERLARVFRPSASGDGPESDGSEFDTNLPSGQMVQPDPSWDPRLVCWAGAPLPGLCRKARDLGYSGLEKMAGVPGQLGGGIAMNAGGKNSDGTLWQMSDVVDAIRVVDPDGQFRDIQRADWAPEYRDGKLGDAIVSGAVLRFTPMPKLVVQEATRDYLRRKNAVQPVTEWSAGCVFKNPDPELSGGKTAGQLVDEAGGKGRAVGDAVISERHGNFLVNRGAATATEVFQLIDEIRSLVQDRTGLTLECEVKLWKRPDPAE</sequence>
<dbReference type="PROSITE" id="PS51387">
    <property type="entry name" value="FAD_PCMH"/>
    <property type="match status" value="1"/>
</dbReference>
<keyword evidence="15 19" id="KW-0131">Cell cycle</keyword>
<dbReference type="Pfam" id="PF02873">
    <property type="entry name" value="MurB_C"/>
    <property type="match status" value="1"/>
</dbReference>
<dbReference type="SUPFAM" id="SSF56176">
    <property type="entry name" value="FAD-binding/transporter-associated domain-like"/>
    <property type="match status" value="1"/>
</dbReference>
<keyword evidence="23" id="KW-1185">Reference proteome</keyword>
<feature type="active site" evidence="19">
    <location>
        <position position="304"/>
    </location>
</feature>
<keyword evidence="11 19" id="KW-0521">NADP</keyword>
<evidence type="ECO:0000313" key="22">
    <source>
        <dbReference type="EMBL" id="QDV08182.1"/>
    </source>
</evidence>
<evidence type="ECO:0000256" key="5">
    <source>
        <dbReference type="ARBA" id="ARBA00012518"/>
    </source>
</evidence>
<dbReference type="InterPro" id="IPR006094">
    <property type="entry name" value="Oxid_FAD_bind_N"/>
</dbReference>
<dbReference type="Gene3D" id="3.30.43.10">
    <property type="entry name" value="Uridine Diphospho-n-acetylenolpyruvylglucosamine Reductase, domain 2"/>
    <property type="match status" value="1"/>
</dbReference>